<organism evidence="7 8">
    <name type="scientific">Nocardia vinacea</name>
    <dbReference type="NCBI Taxonomy" id="96468"/>
    <lineage>
        <taxon>Bacteria</taxon>
        <taxon>Bacillati</taxon>
        <taxon>Actinomycetota</taxon>
        <taxon>Actinomycetes</taxon>
        <taxon>Mycobacteriales</taxon>
        <taxon>Nocardiaceae</taxon>
        <taxon>Nocardia</taxon>
    </lineage>
</organism>
<keyword evidence="2" id="KW-0349">Heme</keyword>
<keyword evidence="4" id="KW-0408">Iron</keyword>
<evidence type="ECO:0000256" key="3">
    <source>
        <dbReference type="ARBA" id="ARBA00022723"/>
    </source>
</evidence>
<reference evidence="7" key="1">
    <citation type="submission" date="2022-10" db="EMBL/GenBank/DDBJ databases">
        <title>The complete genomes of actinobacterial strains from the NBC collection.</title>
        <authorList>
            <person name="Joergensen T.S."/>
            <person name="Alvarez Arevalo M."/>
            <person name="Sterndorff E.B."/>
            <person name="Faurdal D."/>
            <person name="Vuksanovic O."/>
            <person name="Mourched A.-S."/>
            <person name="Charusanti P."/>
            <person name="Shaw S."/>
            <person name="Blin K."/>
            <person name="Weber T."/>
        </authorList>
    </citation>
    <scope>NUCLEOTIDE SEQUENCE</scope>
    <source>
        <strain evidence="7">NBC_01482</strain>
    </source>
</reference>
<evidence type="ECO:0000256" key="2">
    <source>
        <dbReference type="ARBA" id="ARBA00022617"/>
    </source>
</evidence>
<keyword evidence="3" id="KW-0479">Metal-binding</keyword>
<evidence type="ECO:0000256" key="4">
    <source>
        <dbReference type="ARBA" id="ARBA00023004"/>
    </source>
</evidence>
<dbReference type="InterPro" id="IPR025702">
    <property type="entry name" value="OXD"/>
</dbReference>
<proteinExistence type="inferred from homology"/>
<dbReference type="EMBL" id="CP109441">
    <property type="protein sequence ID" value="WUV44748.1"/>
    <property type="molecule type" value="Genomic_DNA"/>
</dbReference>
<keyword evidence="5" id="KW-0456">Lyase</keyword>
<protein>
    <submittedName>
        <fullName evidence="7">Phenylacetaldoxime dehydratase family protein</fullName>
    </submittedName>
</protein>
<dbReference type="Pfam" id="PF13816">
    <property type="entry name" value="Dehydratase_hem"/>
    <property type="match status" value="1"/>
</dbReference>
<sequence length="328" mass="36925">MWSTTYPESVTEILFAQFGTQAESLDAANSALEEILSLFDTDFRPAVLDRGQYVDSEGSSNATVMAYWFKPQEYEKWVAQEVVESFWASRRTTGPVGYYRETATIPRDHIETMYTPHDPKEYDTPGIAQHVQVSPTKVHDYWGAARDRITATQTEELEGELVAYTPTIQETRGTRLTVTVPGNICLIRTAQDWSKSTVYKDDYLANVAPVKDVGVDHLATHPETGCLQTRNVREQSLQGEIIGRACTIGWFLSLEHLMVWARDHRSHLEIYGAFFAMMQGKDGIPMDMSLWHEVSVIPKGNAAAEYINCHNRTGFLTILDYTAAQVAA</sequence>
<evidence type="ECO:0000313" key="7">
    <source>
        <dbReference type="EMBL" id="WUV44748.1"/>
    </source>
</evidence>
<keyword evidence="8" id="KW-1185">Reference proteome</keyword>
<evidence type="ECO:0000256" key="5">
    <source>
        <dbReference type="ARBA" id="ARBA00023239"/>
    </source>
</evidence>
<comment type="similarity">
    <text evidence="6">Belongs to the heme-containing dehydratase family.</text>
</comment>
<evidence type="ECO:0000256" key="6">
    <source>
        <dbReference type="ARBA" id="ARBA00034312"/>
    </source>
</evidence>
<gene>
    <name evidence="7" type="ORF">OG563_37260</name>
</gene>
<comment type="cofactor">
    <cofactor evidence="1">
        <name>heme b</name>
        <dbReference type="ChEBI" id="CHEBI:60344"/>
    </cofactor>
</comment>
<dbReference type="Proteomes" id="UP001432062">
    <property type="component" value="Chromosome"/>
</dbReference>
<accession>A0ABZ1YP06</accession>
<dbReference type="RefSeq" id="WP_329407826.1">
    <property type="nucleotide sequence ID" value="NZ_CP109441.1"/>
</dbReference>
<evidence type="ECO:0000256" key="1">
    <source>
        <dbReference type="ARBA" id="ARBA00001970"/>
    </source>
</evidence>
<name>A0ABZ1YP06_9NOCA</name>
<evidence type="ECO:0000313" key="8">
    <source>
        <dbReference type="Proteomes" id="UP001432062"/>
    </source>
</evidence>